<accession>A0A1F6WPE1</accession>
<evidence type="ECO:0000256" key="4">
    <source>
        <dbReference type="ARBA" id="ARBA00023002"/>
    </source>
</evidence>
<dbReference type="Gene3D" id="3.55.40.20">
    <property type="entry name" value="Iron/manganese superoxide dismutase, C-terminal domain"/>
    <property type="match status" value="1"/>
</dbReference>
<name>A0A1F6WPE1_9BACT</name>
<dbReference type="PRINTS" id="PR01703">
    <property type="entry name" value="MNSODISMTASE"/>
</dbReference>
<evidence type="ECO:0000256" key="2">
    <source>
        <dbReference type="ARBA" id="ARBA00012682"/>
    </source>
</evidence>
<organism evidence="6 7">
    <name type="scientific">Candidatus Nomurabacteria bacterium RIFCSPLOWO2_01_FULL_36_10b</name>
    <dbReference type="NCBI Taxonomy" id="1801766"/>
    <lineage>
        <taxon>Bacteria</taxon>
        <taxon>Candidatus Nomuraibacteriota</taxon>
    </lineage>
</organism>
<dbReference type="InterPro" id="IPR019832">
    <property type="entry name" value="Mn/Fe_SOD_C"/>
</dbReference>
<dbReference type="SUPFAM" id="SSF54719">
    <property type="entry name" value="Fe,Mn superoxide dismutase (SOD), C-terminal domain"/>
    <property type="match status" value="1"/>
</dbReference>
<dbReference type="InterPro" id="IPR001189">
    <property type="entry name" value="Mn/Fe_SOD"/>
</dbReference>
<evidence type="ECO:0000259" key="5">
    <source>
        <dbReference type="Pfam" id="PF02777"/>
    </source>
</evidence>
<dbReference type="GO" id="GO:0046872">
    <property type="term" value="F:metal ion binding"/>
    <property type="evidence" value="ECO:0007669"/>
    <property type="project" value="UniProtKB-KW"/>
</dbReference>
<dbReference type="GO" id="GO:0004784">
    <property type="term" value="F:superoxide dismutase activity"/>
    <property type="evidence" value="ECO:0007669"/>
    <property type="project" value="UniProtKB-EC"/>
</dbReference>
<evidence type="ECO:0000313" key="6">
    <source>
        <dbReference type="EMBL" id="OGI83772.1"/>
    </source>
</evidence>
<dbReference type="SUPFAM" id="SSF46609">
    <property type="entry name" value="Fe,Mn superoxide dismutase (SOD), N-terminal domain"/>
    <property type="match status" value="1"/>
</dbReference>
<sequence length="191" mass="22784">MYIKKEFIIPILIGISQKNIEEHLKLYDGYVNNTNTILRLLDDTSIDVYIRDELSRRFSFEYNGMRNHEYYFSAIKEGPHPHDPSSKLGQQIIKQWGSYETWYSAFITLAKTRGIGWAILWWDPIEKNLVHNWVDEQQIGHLNSCQYIIGIDMWEHAYVADYQPSGKTNYINDYFANINWTYIENHYINFI</sequence>
<proteinExistence type="inferred from homology"/>
<dbReference type="PANTHER" id="PTHR11404">
    <property type="entry name" value="SUPEROXIDE DISMUTASE 2"/>
    <property type="match status" value="1"/>
</dbReference>
<reference evidence="6 7" key="1">
    <citation type="journal article" date="2016" name="Nat. Commun.">
        <title>Thousands of microbial genomes shed light on interconnected biogeochemical processes in an aquifer system.</title>
        <authorList>
            <person name="Anantharaman K."/>
            <person name="Brown C.T."/>
            <person name="Hug L.A."/>
            <person name="Sharon I."/>
            <person name="Castelle C.J."/>
            <person name="Probst A.J."/>
            <person name="Thomas B.C."/>
            <person name="Singh A."/>
            <person name="Wilkins M.J."/>
            <person name="Karaoz U."/>
            <person name="Brodie E.L."/>
            <person name="Williams K.H."/>
            <person name="Hubbard S.S."/>
            <person name="Banfield J.F."/>
        </authorList>
    </citation>
    <scope>NUCLEOTIDE SEQUENCE [LARGE SCALE GENOMIC DNA]</scope>
</reference>
<dbReference type="Proteomes" id="UP000179448">
    <property type="component" value="Unassembled WGS sequence"/>
</dbReference>
<evidence type="ECO:0000256" key="1">
    <source>
        <dbReference type="ARBA" id="ARBA00008714"/>
    </source>
</evidence>
<dbReference type="InterPro" id="IPR036314">
    <property type="entry name" value="SOD_C_sf"/>
</dbReference>
<evidence type="ECO:0000256" key="3">
    <source>
        <dbReference type="ARBA" id="ARBA00022723"/>
    </source>
</evidence>
<feature type="domain" description="Manganese/iron superoxide dismutase C-terminal" evidence="5">
    <location>
        <begin position="84"/>
        <end position="185"/>
    </location>
</feature>
<comment type="similarity">
    <text evidence="1">Belongs to the iron/manganese superoxide dismutase family.</text>
</comment>
<keyword evidence="4" id="KW-0560">Oxidoreductase</keyword>
<dbReference type="InterPro" id="IPR036324">
    <property type="entry name" value="Mn/Fe_SOD_N_sf"/>
</dbReference>
<comment type="caution">
    <text evidence="6">The sequence shown here is derived from an EMBL/GenBank/DDBJ whole genome shotgun (WGS) entry which is preliminary data.</text>
</comment>
<dbReference type="EMBL" id="MFUQ01000012">
    <property type="protein sequence ID" value="OGI83772.1"/>
    <property type="molecule type" value="Genomic_DNA"/>
</dbReference>
<protein>
    <recommendedName>
        <fullName evidence="2">superoxide dismutase</fullName>
        <ecNumber evidence="2">1.15.1.1</ecNumber>
    </recommendedName>
</protein>
<dbReference type="STRING" id="1801766.A2997_01100"/>
<dbReference type="AlphaFoldDB" id="A0A1F6WPE1"/>
<dbReference type="PANTHER" id="PTHR11404:SF6">
    <property type="entry name" value="SUPEROXIDE DISMUTASE [MN], MITOCHONDRIAL"/>
    <property type="match status" value="1"/>
</dbReference>
<dbReference type="InterPro" id="IPR050265">
    <property type="entry name" value="Fe/Mn_Superoxide_Dismutase"/>
</dbReference>
<dbReference type="EC" id="1.15.1.1" evidence="2"/>
<dbReference type="Pfam" id="PF02777">
    <property type="entry name" value="Sod_Fe_C"/>
    <property type="match status" value="1"/>
</dbReference>
<gene>
    <name evidence="6" type="ORF">A2997_01100</name>
</gene>
<evidence type="ECO:0000313" key="7">
    <source>
        <dbReference type="Proteomes" id="UP000179448"/>
    </source>
</evidence>
<keyword evidence="3" id="KW-0479">Metal-binding</keyword>